<evidence type="ECO:0000313" key="3">
    <source>
        <dbReference type="EMBL" id="CAG7734775.1"/>
    </source>
</evidence>
<dbReference type="InterPro" id="IPR000219">
    <property type="entry name" value="DH_dom"/>
</dbReference>
<evidence type="ECO:0000313" key="4">
    <source>
        <dbReference type="Proteomes" id="UP000708208"/>
    </source>
</evidence>
<dbReference type="Pfam" id="PF00621">
    <property type="entry name" value="RhoGEF"/>
    <property type="match status" value="1"/>
</dbReference>
<keyword evidence="4" id="KW-1185">Reference proteome</keyword>
<feature type="domain" description="DH" evidence="2">
    <location>
        <begin position="1"/>
        <end position="104"/>
    </location>
</feature>
<protein>
    <recommendedName>
        <fullName evidence="5">DH domain-containing protein</fullName>
    </recommendedName>
</protein>
<dbReference type="AlphaFoldDB" id="A0A8J2K8H2"/>
<dbReference type="InterPro" id="IPR001849">
    <property type="entry name" value="PH_domain"/>
</dbReference>
<dbReference type="EMBL" id="CAJVCH010276228">
    <property type="protein sequence ID" value="CAG7734775.1"/>
    <property type="molecule type" value="Genomic_DNA"/>
</dbReference>
<dbReference type="Proteomes" id="UP000708208">
    <property type="component" value="Unassembled WGS sequence"/>
</dbReference>
<dbReference type="OrthoDB" id="245697at2759"/>
<accession>A0A8J2K8H2</accession>
<comment type="caution">
    <text evidence="3">The sequence shown here is derived from an EMBL/GenBank/DDBJ whole genome shotgun (WGS) entry which is preliminary data.</text>
</comment>
<reference evidence="3" key="1">
    <citation type="submission" date="2021-06" db="EMBL/GenBank/DDBJ databases">
        <authorList>
            <person name="Hodson N. C."/>
            <person name="Mongue J. A."/>
            <person name="Jaron S. K."/>
        </authorList>
    </citation>
    <scope>NUCLEOTIDE SEQUENCE</scope>
</reference>
<feature type="non-terminal residue" evidence="3">
    <location>
        <position position="1"/>
    </location>
</feature>
<gene>
    <name evidence="3" type="ORF">AFUS01_LOCUS23145</name>
</gene>
<dbReference type="PROSITE" id="PS50010">
    <property type="entry name" value="DH_2"/>
    <property type="match status" value="1"/>
</dbReference>
<evidence type="ECO:0008006" key="5">
    <source>
        <dbReference type="Google" id="ProtNLM"/>
    </source>
</evidence>
<sequence length="217" mass="25496">VKKGAFLKHYTNYIKDFEKISRFFDTCRQKNSNFAHAVREFEDRKICHNLGIKPYMLKPVQRMPQYSLLLEDYLKNLDESHEDYEDTKKAISIVRSVAEHANETIRVQAAWEQLILLQKRLPGVDFLSDNNGYLVKEGELLKVCRKELQPRYFVLMNDSLLCLTYINSSHLNTSQKDLKLKYKLPLTRMKIMISISQEHQFEFSIIGVARSFNVVAK</sequence>
<evidence type="ECO:0000259" key="1">
    <source>
        <dbReference type="PROSITE" id="PS50003"/>
    </source>
</evidence>
<dbReference type="PANTHER" id="PTHR12673">
    <property type="entry name" value="FACIOGENITAL DYSPLASIA PROTEIN"/>
    <property type="match status" value="1"/>
</dbReference>
<dbReference type="PANTHER" id="PTHR12673:SF267">
    <property type="entry name" value="PROTEIN CBG10230"/>
    <property type="match status" value="1"/>
</dbReference>
<dbReference type="InterPro" id="IPR051092">
    <property type="entry name" value="FYVE_RhoGEF_PH"/>
</dbReference>
<name>A0A8J2K8H2_9HEXA</name>
<dbReference type="PROSITE" id="PS50003">
    <property type="entry name" value="PH_DOMAIN"/>
    <property type="match status" value="1"/>
</dbReference>
<organism evidence="3 4">
    <name type="scientific">Allacma fusca</name>
    <dbReference type="NCBI Taxonomy" id="39272"/>
    <lineage>
        <taxon>Eukaryota</taxon>
        <taxon>Metazoa</taxon>
        <taxon>Ecdysozoa</taxon>
        <taxon>Arthropoda</taxon>
        <taxon>Hexapoda</taxon>
        <taxon>Collembola</taxon>
        <taxon>Symphypleona</taxon>
        <taxon>Sminthuridae</taxon>
        <taxon>Allacma</taxon>
    </lineage>
</organism>
<dbReference type="GO" id="GO:0005085">
    <property type="term" value="F:guanyl-nucleotide exchange factor activity"/>
    <property type="evidence" value="ECO:0007669"/>
    <property type="project" value="InterPro"/>
</dbReference>
<proteinExistence type="predicted"/>
<evidence type="ECO:0000259" key="2">
    <source>
        <dbReference type="PROSITE" id="PS50010"/>
    </source>
</evidence>
<dbReference type="GO" id="GO:0005737">
    <property type="term" value="C:cytoplasm"/>
    <property type="evidence" value="ECO:0007669"/>
    <property type="project" value="TreeGrafter"/>
</dbReference>
<feature type="domain" description="PH" evidence="1">
    <location>
        <begin position="133"/>
        <end position="217"/>
    </location>
</feature>